<evidence type="ECO:0000256" key="1">
    <source>
        <dbReference type="SAM" id="MobiDB-lite"/>
    </source>
</evidence>
<feature type="region of interest" description="Disordered" evidence="1">
    <location>
        <begin position="1"/>
        <end position="24"/>
    </location>
</feature>
<proteinExistence type="predicted"/>
<feature type="region of interest" description="Disordered" evidence="1">
    <location>
        <begin position="55"/>
        <end position="132"/>
    </location>
</feature>
<sequence>MAVWEEESAGIEESVSKIGGSGSSEAAEGLVQLGKNIDEHVPSEQKTLADLLKKVTKSSNPKKKGSSKAKTLGTARANKKRKAAPSVTVEIPPTRGRATKSQKKQNEAELEKALEESRRKVVAKGKKKMSEPVEAVDIDKMDLVLHEDETEEVEVLTPKPKIAKTSTKKSKSVEPSTLAKRTRSDVKSKQMKLVEEEEWSGEEEDHSDAGKDKMAKFGKRTILKGRLLRDWVRKGWCCSWKS</sequence>
<protein>
    <submittedName>
        <fullName evidence="2">Uncharacterized protein</fullName>
    </submittedName>
</protein>
<dbReference type="AlphaFoldDB" id="A0A1S4A3F4"/>
<feature type="compositionally biased region" description="Basic and acidic residues" evidence="1">
    <location>
        <begin position="104"/>
        <end position="119"/>
    </location>
</feature>
<dbReference type="RefSeq" id="XP_016471140.1">
    <property type="nucleotide sequence ID" value="XM_016615654.1"/>
</dbReference>
<dbReference type="PaxDb" id="4097-A0A1S4A3F4"/>
<accession>A0A1S4A3F4</accession>
<feature type="compositionally biased region" description="Acidic residues" evidence="1">
    <location>
        <begin position="195"/>
        <end position="206"/>
    </location>
</feature>
<feature type="compositionally biased region" description="Basic residues" evidence="1">
    <location>
        <begin position="55"/>
        <end position="67"/>
    </location>
</feature>
<name>A0A1S4A3F4_TOBAC</name>
<gene>
    <name evidence="2" type="primary">LOC107793331</name>
</gene>
<feature type="region of interest" description="Disordered" evidence="1">
    <location>
        <begin position="149"/>
        <end position="212"/>
    </location>
</feature>
<organism evidence="2">
    <name type="scientific">Nicotiana tabacum</name>
    <name type="common">Common tobacco</name>
    <dbReference type="NCBI Taxonomy" id="4097"/>
    <lineage>
        <taxon>Eukaryota</taxon>
        <taxon>Viridiplantae</taxon>
        <taxon>Streptophyta</taxon>
        <taxon>Embryophyta</taxon>
        <taxon>Tracheophyta</taxon>
        <taxon>Spermatophyta</taxon>
        <taxon>Magnoliopsida</taxon>
        <taxon>eudicotyledons</taxon>
        <taxon>Gunneridae</taxon>
        <taxon>Pentapetalae</taxon>
        <taxon>asterids</taxon>
        <taxon>lamiids</taxon>
        <taxon>Solanales</taxon>
        <taxon>Solanaceae</taxon>
        <taxon>Nicotianoideae</taxon>
        <taxon>Nicotianeae</taxon>
        <taxon>Nicotiana</taxon>
    </lineage>
</organism>
<feature type="compositionally biased region" description="Basic and acidic residues" evidence="1">
    <location>
        <begin position="182"/>
        <end position="194"/>
    </location>
</feature>
<dbReference type="KEGG" id="nta:107793331"/>
<feature type="compositionally biased region" description="Acidic residues" evidence="1">
    <location>
        <begin position="1"/>
        <end position="10"/>
    </location>
</feature>
<reference evidence="2" key="1">
    <citation type="submission" date="2025-08" db="UniProtKB">
        <authorList>
            <consortium name="RefSeq"/>
        </authorList>
    </citation>
    <scope>IDENTIFICATION</scope>
</reference>
<evidence type="ECO:0000313" key="2">
    <source>
        <dbReference type="RefSeq" id="XP_016471140.1"/>
    </source>
</evidence>